<dbReference type="SUPFAM" id="SSF46785">
    <property type="entry name" value="Winged helix' DNA-binding domain"/>
    <property type="match status" value="1"/>
</dbReference>
<dbReference type="PROSITE" id="PS50931">
    <property type="entry name" value="HTH_LYSR"/>
    <property type="match status" value="1"/>
</dbReference>
<dbReference type="InterPro" id="IPR036388">
    <property type="entry name" value="WH-like_DNA-bd_sf"/>
</dbReference>
<dbReference type="OrthoDB" id="9789529at2"/>
<keyword evidence="3" id="KW-0238">DNA-binding</keyword>
<comment type="similarity">
    <text evidence="1">Belongs to the LysR transcriptional regulatory family.</text>
</comment>
<keyword evidence="4" id="KW-0804">Transcription</keyword>
<dbReference type="PRINTS" id="PR00039">
    <property type="entry name" value="HTHLYSR"/>
</dbReference>
<dbReference type="Pfam" id="PF00126">
    <property type="entry name" value="HTH_1"/>
    <property type="match status" value="1"/>
</dbReference>
<dbReference type="GO" id="GO:0003700">
    <property type="term" value="F:DNA-binding transcription factor activity"/>
    <property type="evidence" value="ECO:0007669"/>
    <property type="project" value="InterPro"/>
</dbReference>
<dbReference type="PANTHER" id="PTHR30579:SF7">
    <property type="entry name" value="HTH-TYPE TRANSCRIPTIONAL REGULATOR LRHA-RELATED"/>
    <property type="match status" value="1"/>
</dbReference>
<keyword evidence="7" id="KW-1185">Reference proteome</keyword>
<dbReference type="PANTHER" id="PTHR30579">
    <property type="entry name" value="TRANSCRIPTIONAL REGULATOR"/>
    <property type="match status" value="1"/>
</dbReference>
<dbReference type="AlphaFoldDB" id="A0A8G2BHX8"/>
<dbReference type="InterPro" id="IPR005119">
    <property type="entry name" value="LysR_subst-bd"/>
</dbReference>
<dbReference type="Pfam" id="PF03466">
    <property type="entry name" value="LysR_substrate"/>
    <property type="match status" value="1"/>
</dbReference>
<dbReference type="Proteomes" id="UP000198615">
    <property type="component" value="Unassembled WGS sequence"/>
</dbReference>
<name>A0A8G2BHX8_9PROT</name>
<keyword evidence="2" id="KW-0805">Transcription regulation</keyword>
<feature type="domain" description="HTH lysR-type" evidence="5">
    <location>
        <begin position="4"/>
        <end position="61"/>
    </location>
</feature>
<sequence>MANLDILLLRSFVAVARAGSIRAAAERVGRTQSAVSLQMKRLEDITGERLFHRTGSGVTLTAAGERLMVGAERILSAHDETLASIRAQGLQGAIAFGCPEDYLTAFFPDLLRRYGRDNPEVEVEIVCAPTVALRPLLQRRHIDLAIVSVPLSGPGSAPAEEIFRRESFVWIANAPQPELLRAPVLPLALSGPDTLDHRMAKSALEAAGRPYRITHASDGFAGLLAIARSGLAFSVVTRSAVPPDLFVVARGLPALPEIGLSIAYASTRPPPVVRAFGEFIVARLGQPESA</sequence>
<dbReference type="RefSeq" id="WP_093148703.1">
    <property type="nucleotide sequence ID" value="NZ_FNBW01000003.1"/>
</dbReference>
<evidence type="ECO:0000256" key="1">
    <source>
        <dbReference type="ARBA" id="ARBA00009437"/>
    </source>
</evidence>
<proteinExistence type="inferred from homology"/>
<dbReference type="InterPro" id="IPR036390">
    <property type="entry name" value="WH_DNA-bd_sf"/>
</dbReference>
<evidence type="ECO:0000259" key="5">
    <source>
        <dbReference type="PROSITE" id="PS50931"/>
    </source>
</evidence>
<organism evidence="6 7">
    <name type="scientific">Thalassobaculum litoreum DSM 18839</name>
    <dbReference type="NCBI Taxonomy" id="1123362"/>
    <lineage>
        <taxon>Bacteria</taxon>
        <taxon>Pseudomonadati</taxon>
        <taxon>Pseudomonadota</taxon>
        <taxon>Alphaproteobacteria</taxon>
        <taxon>Rhodospirillales</taxon>
        <taxon>Thalassobaculaceae</taxon>
        <taxon>Thalassobaculum</taxon>
    </lineage>
</organism>
<evidence type="ECO:0000313" key="7">
    <source>
        <dbReference type="Proteomes" id="UP000198615"/>
    </source>
</evidence>
<dbReference type="Gene3D" id="1.10.10.10">
    <property type="entry name" value="Winged helix-like DNA-binding domain superfamily/Winged helix DNA-binding domain"/>
    <property type="match status" value="1"/>
</dbReference>
<dbReference type="EMBL" id="FNBW01000003">
    <property type="protein sequence ID" value="SDF37370.1"/>
    <property type="molecule type" value="Genomic_DNA"/>
</dbReference>
<reference evidence="6 7" key="1">
    <citation type="submission" date="2016-10" db="EMBL/GenBank/DDBJ databases">
        <authorList>
            <person name="Varghese N."/>
            <person name="Submissions S."/>
        </authorList>
    </citation>
    <scope>NUCLEOTIDE SEQUENCE [LARGE SCALE GENOMIC DNA]</scope>
    <source>
        <strain evidence="6 7">DSM 18839</strain>
    </source>
</reference>
<evidence type="ECO:0000313" key="6">
    <source>
        <dbReference type="EMBL" id="SDF37370.1"/>
    </source>
</evidence>
<gene>
    <name evidence="6" type="ORF">SAMN05660686_01055</name>
</gene>
<dbReference type="InterPro" id="IPR050176">
    <property type="entry name" value="LTTR"/>
</dbReference>
<dbReference type="InterPro" id="IPR000847">
    <property type="entry name" value="LysR_HTH_N"/>
</dbReference>
<dbReference type="GO" id="GO:0003677">
    <property type="term" value="F:DNA binding"/>
    <property type="evidence" value="ECO:0007669"/>
    <property type="project" value="UniProtKB-KW"/>
</dbReference>
<evidence type="ECO:0000256" key="2">
    <source>
        <dbReference type="ARBA" id="ARBA00023015"/>
    </source>
</evidence>
<protein>
    <submittedName>
        <fullName evidence="6">Transcriptional regulator, LysR family</fullName>
    </submittedName>
</protein>
<dbReference type="Gene3D" id="3.40.190.10">
    <property type="entry name" value="Periplasmic binding protein-like II"/>
    <property type="match status" value="2"/>
</dbReference>
<dbReference type="SUPFAM" id="SSF53850">
    <property type="entry name" value="Periplasmic binding protein-like II"/>
    <property type="match status" value="1"/>
</dbReference>
<evidence type="ECO:0000256" key="3">
    <source>
        <dbReference type="ARBA" id="ARBA00023125"/>
    </source>
</evidence>
<dbReference type="FunFam" id="1.10.10.10:FF:000001">
    <property type="entry name" value="LysR family transcriptional regulator"/>
    <property type="match status" value="1"/>
</dbReference>
<comment type="caution">
    <text evidence="6">The sequence shown here is derived from an EMBL/GenBank/DDBJ whole genome shotgun (WGS) entry which is preliminary data.</text>
</comment>
<accession>A0A8G2BHX8</accession>
<evidence type="ECO:0000256" key="4">
    <source>
        <dbReference type="ARBA" id="ARBA00023163"/>
    </source>
</evidence>